<dbReference type="Gene3D" id="2.60.40.10">
    <property type="entry name" value="Immunoglobulins"/>
    <property type="match status" value="1"/>
</dbReference>
<dbReference type="InterPro" id="IPR013783">
    <property type="entry name" value="Ig-like_fold"/>
</dbReference>
<dbReference type="AlphaFoldDB" id="A0A6G0VMA0"/>
<name>A0A6G0VMA0_APHCR</name>
<dbReference type="Proteomes" id="UP000478052">
    <property type="component" value="Unassembled WGS sequence"/>
</dbReference>
<keyword evidence="2" id="KW-1185">Reference proteome</keyword>
<dbReference type="SUPFAM" id="SSF49265">
    <property type="entry name" value="Fibronectin type III"/>
    <property type="match status" value="1"/>
</dbReference>
<dbReference type="InterPro" id="IPR036116">
    <property type="entry name" value="FN3_sf"/>
</dbReference>
<evidence type="ECO:0008006" key="3">
    <source>
        <dbReference type="Google" id="ProtNLM"/>
    </source>
</evidence>
<accession>A0A6G0VMA0</accession>
<evidence type="ECO:0000313" key="2">
    <source>
        <dbReference type="Proteomes" id="UP000478052"/>
    </source>
</evidence>
<evidence type="ECO:0000313" key="1">
    <source>
        <dbReference type="EMBL" id="KAF0701767.1"/>
    </source>
</evidence>
<gene>
    <name evidence="1" type="ORF">FWK35_00031119</name>
</gene>
<reference evidence="1 2" key="1">
    <citation type="submission" date="2019-08" db="EMBL/GenBank/DDBJ databases">
        <title>Whole genome of Aphis craccivora.</title>
        <authorList>
            <person name="Voronova N.V."/>
            <person name="Shulinski R.S."/>
            <person name="Bandarenka Y.V."/>
            <person name="Zhorov D.G."/>
            <person name="Warner D."/>
        </authorList>
    </citation>
    <scope>NUCLEOTIDE SEQUENCE [LARGE SCALE GENOMIC DNA]</scope>
    <source>
        <strain evidence="1">180601</strain>
        <tissue evidence="1">Whole Body</tissue>
    </source>
</reference>
<feature type="non-terminal residue" evidence="1">
    <location>
        <position position="123"/>
    </location>
</feature>
<sequence>MYLYCYNVFDFIEYPYFINPPALLSAKYDTIEIQLTFQENNIKYGNKIMNLKYYQLFYKSLIENTFKSFEIKSISDTNNITTEIISNLEPDTKYIVGVLLITNDGNFNDQDVVYGQYKTPCIR</sequence>
<dbReference type="EMBL" id="VUJU01014590">
    <property type="protein sequence ID" value="KAF0701767.1"/>
    <property type="molecule type" value="Genomic_DNA"/>
</dbReference>
<proteinExistence type="predicted"/>
<comment type="caution">
    <text evidence="1">The sequence shown here is derived from an EMBL/GenBank/DDBJ whole genome shotgun (WGS) entry which is preliminary data.</text>
</comment>
<protein>
    <recommendedName>
        <fullName evidence="3">Fibronectin type-III domain-containing protein</fullName>
    </recommendedName>
</protein>
<organism evidence="1 2">
    <name type="scientific">Aphis craccivora</name>
    <name type="common">Cowpea aphid</name>
    <dbReference type="NCBI Taxonomy" id="307492"/>
    <lineage>
        <taxon>Eukaryota</taxon>
        <taxon>Metazoa</taxon>
        <taxon>Ecdysozoa</taxon>
        <taxon>Arthropoda</taxon>
        <taxon>Hexapoda</taxon>
        <taxon>Insecta</taxon>
        <taxon>Pterygota</taxon>
        <taxon>Neoptera</taxon>
        <taxon>Paraneoptera</taxon>
        <taxon>Hemiptera</taxon>
        <taxon>Sternorrhyncha</taxon>
        <taxon>Aphidomorpha</taxon>
        <taxon>Aphidoidea</taxon>
        <taxon>Aphididae</taxon>
        <taxon>Aphidini</taxon>
        <taxon>Aphis</taxon>
        <taxon>Aphis</taxon>
    </lineage>
</organism>